<dbReference type="Pfam" id="PF02627">
    <property type="entry name" value="CMD"/>
    <property type="match status" value="1"/>
</dbReference>
<proteinExistence type="predicted"/>
<gene>
    <name evidence="2" type="ORF">JVW63_03225</name>
</gene>
<dbReference type="InterPro" id="IPR004675">
    <property type="entry name" value="AhpD_core"/>
</dbReference>
<dbReference type="Proteomes" id="UP000705983">
    <property type="component" value="Unassembled WGS sequence"/>
</dbReference>
<dbReference type="NCBIfam" id="TIGR00778">
    <property type="entry name" value="ahpD_dom"/>
    <property type="match status" value="1"/>
</dbReference>
<evidence type="ECO:0000313" key="3">
    <source>
        <dbReference type="Proteomes" id="UP000705983"/>
    </source>
</evidence>
<comment type="caution">
    <text evidence="2">The sequence shown here is derived from an EMBL/GenBank/DDBJ whole genome shotgun (WGS) entry which is preliminary data.</text>
</comment>
<dbReference type="Gene3D" id="1.20.1290.10">
    <property type="entry name" value="AhpD-like"/>
    <property type="match status" value="1"/>
</dbReference>
<dbReference type="InterPro" id="IPR003779">
    <property type="entry name" value="CMD-like"/>
</dbReference>
<evidence type="ECO:0000313" key="2">
    <source>
        <dbReference type="EMBL" id="MBM9432713.1"/>
    </source>
</evidence>
<evidence type="ECO:0000259" key="1">
    <source>
        <dbReference type="Pfam" id="PF02627"/>
    </source>
</evidence>
<dbReference type="PANTHER" id="PTHR35446:SF2">
    <property type="entry name" value="CARBOXYMUCONOLACTONE DECARBOXYLASE-LIKE DOMAIN-CONTAINING PROTEIN"/>
    <property type="match status" value="1"/>
</dbReference>
<reference evidence="3" key="1">
    <citation type="submission" date="2021-02" db="EMBL/GenBank/DDBJ databases">
        <title>Leucobacter sp. CX169.</title>
        <authorList>
            <person name="Cheng Y."/>
        </authorList>
    </citation>
    <scope>NUCLEOTIDE SEQUENCE [LARGE SCALE GENOMIC DNA]</scope>
    <source>
        <strain evidence="3">JY899</strain>
    </source>
</reference>
<dbReference type="EMBL" id="JAFFJS010000002">
    <property type="protein sequence ID" value="MBM9432713.1"/>
    <property type="molecule type" value="Genomic_DNA"/>
</dbReference>
<sequence>MGTSTRLYLDRQHPLVYRAALSFADAATKAAAEAGLGRDLVELINVRCSQINACPSCLKAHVPQAVRAGVDSVKLAVLPSWRDAGIFEPKERAVLEIAELVTQMPGDRHSQERYDEAAAVLTPDQLSAAAWVATAINAFNRISVTSGHPVD</sequence>
<dbReference type="SUPFAM" id="SSF69118">
    <property type="entry name" value="AhpD-like"/>
    <property type="match status" value="1"/>
</dbReference>
<dbReference type="InterPro" id="IPR029032">
    <property type="entry name" value="AhpD-like"/>
</dbReference>
<keyword evidence="3" id="KW-1185">Reference proteome</keyword>
<feature type="domain" description="Carboxymuconolactone decarboxylase-like" evidence="1">
    <location>
        <begin position="14"/>
        <end position="99"/>
    </location>
</feature>
<organism evidence="2 3">
    <name type="scientific">Flaviflexus equikiangi</name>
    <dbReference type="NCBI Taxonomy" id="2758573"/>
    <lineage>
        <taxon>Bacteria</taxon>
        <taxon>Bacillati</taxon>
        <taxon>Actinomycetota</taxon>
        <taxon>Actinomycetes</taxon>
        <taxon>Actinomycetales</taxon>
        <taxon>Actinomycetaceae</taxon>
        <taxon>Flaviflexus</taxon>
    </lineage>
</organism>
<accession>A0ABS2TDH9</accession>
<dbReference type="RefSeq" id="WP_187996173.1">
    <property type="nucleotide sequence ID" value="NZ_JACEXG010000002.1"/>
</dbReference>
<dbReference type="PANTHER" id="PTHR35446">
    <property type="entry name" value="SI:CH211-175M2.5"/>
    <property type="match status" value="1"/>
</dbReference>
<name>A0ABS2TDH9_9ACTO</name>
<protein>
    <submittedName>
        <fullName evidence="2">Carboxymuconolactone decarboxylase family protein</fullName>
    </submittedName>
</protein>